<comment type="catalytic activity">
    <reaction evidence="2">
        <text>2,5-diamino-6-hydroxy-4-(5-phosphoribosylamino)-pyrimidine + H2O = 2,5,6-triamino-4-hydroxypyrimidine + D-ribose 5-phosphate</text>
        <dbReference type="Rhea" id="RHEA:23436"/>
        <dbReference type="ChEBI" id="CHEBI:15377"/>
        <dbReference type="ChEBI" id="CHEBI:58614"/>
        <dbReference type="ChEBI" id="CHEBI:78346"/>
        <dbReference type="ChEBI" id="CHEBI:137796"/>
    </reaction>
</comment>
<proteinExistence type="predicted"/>
<evidence type="ECO:0000313" key="7">
    <source>
        <dbReference type="EMBL" id="QXJ26693.1"/>
    </source>
</evidence>
<reference evidence="7" key="1">
    <citation type="submission" date="2020-07" db="EMBL/GenBank/DDBJ databases">
        <authorList>
            <person name="Tarantini F.S."/>
            <person name="Hong K.W."/>
            <person name="Chan K.G."/>
        </authorList>
    </citation>
    <scope>NUCLEOTIDE SEQUENCE</scope>
    <source>
        <strain evidence="7">32-07</strain>
    </source>
</reference>
<accession>A0ABX8RCE8</accession>
<feature type="domain" description="DUF7638" evidence="5">
    <location>
        <begin position="4"/>
        <end position="107"/>
    </location>
</feature>
<evidence type="ECO:0000259" key="5">
    <source>
        <dbReference type="Pfam" id="PF24644"/>
    </source>
</evidence>
<dbReference type="InterPro" id="IPR012816">
    <property type="entry name" value="NADAR"/>
</dbReference>
<protein>
    <submittedName>
        <fullName evidence="7">NADAR family protein</fullName>
    </submittedName>
</protein>
<dbReference type="Proteomes" id="UP001049518">
    <property type="component" value="Chromosome"/>
</dbReference>
<evidence type="ECO:0000256" key="3">
    <source>
        <dbReference type="SAM" id="MobiDB-lite"/>
    </source>
</evidence>
<organism evidence="7 8">
    <name type="scientific">Actinomadura graeca</name>
    <dbReference type="NCBI Taxonomy" id="2750812"/>
    <lineage>
        <taxon>Bacteria</taxon>
        <taxon>Bacillati</taxon>
        <taxon>Actinomycetota</taxon>
        <taxon>Actinomycetes</taxon>
        <taxon>Streptosporangiales</taxon>
        <taxon>Thermomonosporaceae</taxon>
        <taxon>Actinomadura</taxon>
    </lineage>
</organism>
<evidence type="ECO:0000259" key="4">
    <source>
        <dbReference type="Pfam" id="PF08719"/>
    </source>
</evidence>
<dbReference type="InterPro" id="IPR056056">
    <property type="entry name" value="DUF7639"/>
</dbReference>
<feature type="region of interest" description="Disordered" evidence="3">
    <location>
        <begin position="274"/>
        <end position="296"/>
    </location>
</feature>
<dbReference type="InterPro" id="IPR037238">
    <property type="entry name" value="YbiA-like_sf"/>
</dbReference>
<sequence>MNRVFRVADGRRIEGVARPIFIHNFSYHLTNLLIFADGAIHCWKWVDLDGLRAELESGWVVTEVPEGSEISAFELGRWKATEARFGLTAEMLLAEVADDIERLNGRPDSTGRCLAVLDRYLETREEDDRRALRETYLAIPSHKRHYALGDMDAKDRPLVVLVTDIGERPIGGWFQDQDDTVTEPMRDWAFQYFADRGQARVEYENKRPADDPEVPAAGTIHLGGLVFPQGWPEDVGVAVLQNEYPSPVEVGSVVYPTVTHAYWALSTADPAAREQIRASERPHEARESAEGAPRVENWSQARTAVMAGLLRAKFAQHPGLAEVLLGTGDAPIEYTGLDSDFWAVRGQEGRNWMGRLLELVRSELHAGSSGIVIPATP</sequence>
<feature type="compositionally biased region" description="Basic and acidic residues" evidence="3">
    <location>
        <begin position="274"/>
        <end position="289"/>
    </location>
</feature>
<dbReference type="Pfam" id="PF24645">
    <property type="entry name" value="DUF7639"/>
    <property type="match status" value="1"/>
</dbReference>
<dbReference type="CDD" id="cd15457">
    <property type="entry name" value="NADAR"/>
    <property type="match status" value="1"/>
</dbReference>
<evidence type="ECO:0000313" key="8">
    <source>
        <dbReference type="Proteomes" id="UP001049518"/>
    </source>
</evidence>
<dbReference type="SUPFAM" id="SSF143990">
    <property type="entry name" value="YbiA-like"/>
    <property type="match status" value="1"/>
</dbReference>
<feature type="domain" description="DUF7639" evidence="6">
    <location>
        <begin position="108"/>
        <end position="203"/>
    </location>
</feature>
<dbReference type="Gene3D" id="1.10.357.40">
    <property type="entry name" value="YbiA-like"/>
    <property type="match status" value="1"/>
</dbReference>
<dbReference type="Pfam" id="PF08719">
    <property type="entry name" value="NADAR"/>
    <property type="match status" value="1"/>
</dbReference>
<dbReference type="Pfam" id="PF24644">
    <property type="entry name" value="DUF7638"/>
    <property type="match status" value="1"/>
</dbReference>
<evidence type="ECO:0000259" key="6">
    <source>
        <dbReference type="Pfam" id="PF24645"/>
    </source>
</evidence>
<dbReference type="InterPro" id="IPR056055">
    <property type="entry name" value="DUF7638"/>
</dbReference>
<evidence type="ECO:0000256" key="2">
    <source>
        <dbReference type="ARBA" id="ARBA00000751"/>
    </source>
</evidence>
<dbReference type="EMBL" id="CP059572">
    <property type="protein sequence ID" value="QXJ26693.1"/>
    <property type="molecule type" value="Genomic_DNA"/>
</dbReference>
<name>A0ABX8RCE8_9ACTN</name>
<feature type="domain" description="NADAR" evidence="4">
    <location>
        <begin position="243"/>
        <end position="365"/>
    </location>
</feature>
<comment type="catalytic activity">
    <reaction evidence="1">
        <text>5-amino-6-(5-phospho-D-ribosylamino)uracil + H2O = 5,6-diaminouracil + D-ribose 5-phosphate</text>
        <dbReference type="Rhea" id="RHEA:55020"/>
        <dbReference type="ChEBI" id="CHEBI:15377"/>
        <dbReference type="ChEBI" id="CHEBI:46252"/>
        <dbReference type="ChEBI" id="CHEBI:58453"/>
        <dbReference type="ChEBI" id="CHEBI:78346"/>
    </reaction>
</comment>
<gene>
    <name evidence="7" type="ORF">AGRA3207_004677</name>
</gene>
<keyword evidence="8" id="KW-1185">Reference proteome</keyword>
<evidence type="ECO:0000256" key="1">
    <source>
        <dbReference type="ARBA" id="ARBA00000022"/>
    </source>
</evidence>